<protein>
    <recommendedName>
        <fullName evidence="1">F-box domain-containing protein</fullName>
    </recommendedName>
</protein>
<dbReference type="EMBL" id="JAEVFJ010000035">
    <property type="protein sequence ID" value="KAH8091711.1"/>
    <property type="molecule type" value="Genomic_DNA"/>
</dbReference>
<evidence type="ECO:0000259" key="1">
    <source>
        <dbReference type="Pfam" id="PF12937"/>
    </source>
</evidence>
<proteinExistence type="predicted"/>
<keyword evidence="3" id="KW-1185">Reference proteome</keyword>
<dbReference type="AlphaFoldDB" id="A0A8K0XLS3"/>
<dbReference type="Proteomes" id="UP000813824">
    <property type="component" value="Unassembled WGS sequence"/>
</dbReference>
<evidence type="ECO:0000313" key="2">
    <source>
        <dbReference type="EMBL" id="KAH8091711.1"/>
    </source>
</evidence>
<dbReference type="Gene3D" id="1.20.1280.50">
    <property type="match status" value="1"/>
</dbReference>
<dbReference type="InterPro" id="IPR036047">
    <property type="entry name" value="F-box-like_dom_sf"/>
</dbReference>
<dbReference type="InterPro" id="IPR001810">
    <property type="entry name" value="F-box_dom"/>
</dbReference>
<sequence length="605" mass="69117">MNIGVEGISCAKCSPTFAHILREALGMKSPSFVSKSRSECISFIDDAISECNLIVRAYQQITQKLHEKRNEYSVIHRVPDEILEAIFQETIEANSGGSASIIPVSQVCRRWRNLALDSPRLWRFITAGSLTKVDRITTFLRRTRSLPLSVQLTVMVNEDNLQLKDPRYDPEVLLFWACDTYTPVLRELPRIRHLSMSVTSDLVDDHNNWFDIPKMVPVPYLEVLDLDLEASDMVAKFVVSLTSPERPALRNLRIACSSFVGLLPLVTPRLTTFELVISDDFDHEFRGDETHDLVTALRSMPLLEVLKLDRPLPLSPEQRTAQEPVIALPRLREMVLNMLDVHAAQILECIQVPPGTNIHLHFKALTDPSRLRDALSQILKSRESSPPLSFDASFSLLVDPRVYRGTETLALHLRPHSCVSGPRGPLQITMSPINSLLRHVDKIWDALPLDRVHSLAISHEIVKRRRILPIFTQCTIRMTSLRELVLDRWTAKQLDKRNPFLLELAIPDTQTKRQYLFSDIQHLTLKSMNMKAGREPHNLLIRLGPQELSFTRVGESLRLVKEFLRMCEEKRGRLRSIRFLDCNGFAYKDRTMDPLDMASLLDSNP</sequence>
<feature type="domain" description="F-box" evidence="1">
    <location>
        <begin position="76"/>
        <end position="125"/>
    </location>
</feature>
<evidence type="ECO:0000313" key="3">
    <source>
        <dbReference type="Proteomes" id="UP000813824"/>
    </source>
</evidence>
<accession>A0A8K0XLS3</accession>
<name>A0A8K0XLS3_9AGAR</name>
<dbReference type="Pfam" id="PF12937">
    <property type="entry name" value="F-box-like"/>
    <property type="match status" value="1"/>
</dbReference>
<reference evidence="2" key="1">
    <citation type="journal article" date="2021" name="New Phytol.">
        <title>Evolutionary innovations through gain and loss of genes in the ectomycorrhizal Boletales.</title>
        <authorList>
            <person name="Wu G."/>
            <person name="Miyauchi S."/>
            <person name="Morin E."/>
            <person name="Kuo A."/>
            <person name="Drula E."/>
            <person name="Varga T."/>
            <person name="Kohler A."/>
            <person name="Feng B."/>
            <person name="Cao Y."/>
            <person name="Lipzen A."/>
            <person name="Daum C."/>
            <person name="Hundley H."/>
            <person name="Pangilinan J."/>
            <person name="Johnson J."/>
            <person name="Barry K."/>
            <person name="LaButti K."/>
            <person name="Ng V."/>
            <person name="Ahrendt S."/>
            <person name="Min B."/>
            <person name="Choi I.G."/>
            <person name="Park H."/>
            <person name="Plett J.M."/>
            <person name="Magnuson J."/>
            <person name="Spatafora J.W."/>
            <person name="Nagy L.G."/>
            <person name="Henrissat B."/>
            <person name="Grigoriev I.V."/>
            <person name="Yang Z.L."/>
            <person name="Xu J."/>
            <person name="Martin F.M."/>
        </authorList>
    </citation>
    <scope>NUCLEOTIDE SEQUENCE</scope>
    <source>
        <strain evidence="2">KKN 215</strain>
    </source>
</reference>
<organism evidence="2 3">
    <name type="scientific">Cristinia sonorae</name>
    <dbReference type="NCBI Taxonomy" id="1940300"/>
    <lineage>
        <taxon>Eukaryota</taxon>
        <taxon>Fungi</taxon>
        <taxon>Dikarya</taxon>
        <taxon>Basidiomycota</taxon>
        <taxon>Agaricomycotina</taxon>
        <taxon>Agaricomycetes</taxon>
        <taxon>Agaricomycetidae</taxon>
        <taxon>Agaricales</taxon>
        <taxon>Pleurotineae</taxon>
        <taxon>Stephanosporaceae</taxon>
        <taxon>Cristinia</taxon>
    </lineage>
</organism>
<gene>
    <name evidence="2" type="ORF">BXZ70DRAFT_477927</name>
</gene>
<dbReference type="SUPFAM" id="SSF81383">
    <property type="entry name" value="F-box domain"/>
    <property type="match status" value="1"/>
</dbReference>
<dbReference type="OrthoDB" id="3357519at2759"/>
<comment type="caution">
    <text evidence="2">The sequence shown here is derived from an EMBL/GenBank/DDBJ whole genome shotgun (WGS) entry which is preliminary data.</text>
</comment>